<name>A0A8T9DCS5_9STRA</name>
<dbReference type="FunFam" id="3.90.1440.10:FF:000003">
    <property type="entry name" value="Preprotein translocase SecA subunit"/>
    <property type="match status" value="1"/>
</dbReference>
<dbReference type="Pfam" id="PF01043">
    <property type="entry name" value="SecA_PP_bind"/>
    <property type="match status" value="1"/>
</dbReference>
<keyword evidence="3 11" id="KW-0813">Transport</keyword>
<keyword evidence="8 11" id="KW-1278">Translocase</keyword>
<keyword evidence="11" id="KW-0793">Thylakoid</keyword>
<dbReference type="AlphaFoldDB" id="A0A8T9DCS5"/>
<evidence type="ECO:0000256" key="10">
    <source>
        <dbReference type="ARBA" id="ARBA00023136"/>
    </source>
</evidence>
<gene>
    <name evidence="11 17" type="primary">secA</name>
</gene>
<dbReference type="GO" id="GO:0005524">
    <property type="term" value="F:ATP binding"/>
    <property type="evidence" value="ECO:0007669"/>
    <property type="project" value="UniProtKB-UniRule"/>
</dbReference>
<keyword evidence="17" id="KW-0150">Chloroplast</keyword>
<keyword evidence="6 11" id="KW-0067">ATP-binding</keyword>
<evidence type="ECO:0000256" key="2">
    <source>
        <dbReference type="ARBA" id="ARBA00007650"/>
    </source>
</evidence>
<dbReference type="GO" id="GO:0065002">
    <property type="term" value="P:intracellular protein transmembrane transport"/>
    <property type="evidence" value="ECO:0007669"/>
    <property type="project" value="UniProtKB-UniRule"/>
</dbReference>
<evidence type="ECO:0000313" key="17">
    <source>
        <dbReference type="EMBL" id="UBA15846.1"/>
    </source>
</evidence>
<dbReference type="InterPro" id="IPR000185">
    <property type="entry name" value="SecA"/>
</dbReference>
<comment type="subcellular location">
    <subcellularLocation>
        <location evidence="1">Membrane</location>
        <topology evidence="1">Peripheral membrane protein</topology>
    </subcellularLocation>
    <subcellularLocation>
        <location evidence="11">Plastid</location>
        <location evidence="11">Chloroplast stroma</location>
    </subcellularLocation>
    <subcellularLocation>
        <location evidence="11">Plastid</location>
        <location evidence="11">Chloroplast thylakoid membrane</location>
        <topology evidence="11">Peripheral membrane protein</topology>
    </subcellularLocation>
    <text evidence="11">A minor fraction is associated with the chloroplast thylakoid membrane.</text>
</comment>
<dbReference type="SUPFAM" id="SSF52540">
    <property type="entry name" value="P-loop containing nucleoside triphosphate hydrolases"/>
    <property type="match status" value="2"/>
</dbReference>
<feature type="domain" description="Helicase ATP-binding" evidence="14">
    <location>
        <begin position="78"/>
        <end position="253"/>
    </location>
</feature>
<dbReference type="PANTHER" id="PTHR30612">
    <property type="entry name" value="SECA INNER MEMBRANE COMPONENT OF SEC PROTEIN SECRETION SYSTEM"/>
    <property type="match status" value="1"/>
</dbReference>
<evidence type="ECO:0000256" key="9">
    <source>
        <dbReference type="ARBA" id="ARBA00023010"/>
    </source>
</evidence>
<feature type="coiled-coil region" evidence="13">
    <location>
        <begin position="3"/>
        <end position="30"/>
    </location>
</feature>
<comment type="catalytic activity">
    <reaction evidence="11">
        <text>ATP + H2O + cellular proteinSide 1 = ADP + phosphate + cellular proteinSide 2.</text>
        <dbReference type="EC" id="7.4.2.8"/>
    </reaction>
</comment>
<evidence type="ECO:0000256" key="4">
    <source>
        <dbReference type="ARBA" id="ARBA00022490"/>
    </source>
</evidence>
<dbReference type="EC" id="7.4.2.8" evidence="11"/>
<evidence type="ECO:0000256" key="8">
    <source>
        <dbReference type="ARBA" id="ARBA00022967"/>
    </source>
</evidence>
<keyword evidence="5 11" id="KW-0547">Nucleotide-binding</keyword>
<feature type="binding site" evidence="11">
    <location>
        <position position="484"/>
    </location>
    <ligand>
        <name>ATP</name>
        <dbReference type="ChEBI" id="CHEBI:30616"/>
    </ligand>
</feature>
<evidence type="ECO:0000259" key="14">
    <source>
        <dbReference type="PROSITE" id="PS51192"/>
    </source>
</evidence>
<dbReference type="SMART" id="SM00957">
    <property type="entry name" value="SecA_DEAD"/>
    <property type="match status" value="1"/>
</dbReference>
<dbReference type="GO" id="GO:0009570">
    <property type="term" value="C:chloroplast stroma"/>
    <property type="evidence" value="ECO:0007669"/>
    <property type="project" value="UniProtKB-SubCell"/>
</dbReference>
<feature type="binding site" evidence="11">
    <location>
        <position position="76"/>
    </location>
    <ligand>
        <name>ATP</name>
        <dbReference type="ChEBI" id="CHEBI:30616"/>
    </ligand>
</feature>
<dbReference type="InterPro" id="IPR036266">
    <property type="entry name" value="SecA_Wing/Scaffold_sf"/>
</dbReference>
<dbReference type="GO" id="GO:0006605">
    <property type="term" value="P:protein targeting"/>
    <property type="evidence" value="ECO:0007669"/>
    <property type="project" value="UniProtKB-UniRule"/>
</dbReference>
<evidence type="ECO:0000256" key="3">
    <source>
        <dbReference type="ARBA" id="ARBA00022448"/>
    </source>
</evidence>
<accession>A0A8T9DCS5</accession>
<organism evidence="17">
    <name type="scientific">Pseudo-nitzschia sp</name>
    <dbReference type="NCBI Taxonomy" id="1804765"/>
    <lineage>
        <taxon>Eukaryota</taxon>
        <taxon>Sar</taxon>
        <taxon>Stramenopiles</taxon>
        <taxon>Ochrophyta</taxon>
        <taxon>Bacillariophyta</taxon>
        <taxon>Bacillariophyceae</taxon>
        <taxon>Bacillariophycidae</taxon>
        <taxon>Bacillariales</taxon>
        <taxon>Bacillariaceae</taxon>
        <taxon>Pseudo-nitzschia</taxon>
    </lineage>
</organism>
<evidence type="ECO:0000256" key="11">
    <source>
        <dbReference type="HAMAP-Rule" id="MF_01382"/>
    </source>
</evidence>
<dbReference type="InterPro" id="IPR011130">
    <property type="entry name" value="SecA_preprotein_X-link_dom"/>
</dbReference>
<evidence type="ECO:0000256" key="13">
    <source>
        <dbReference type="SAM" id="Coils"/>
    </source>
</evidence>
<dbReference type="Pfam" id="PF07516">
    <property type="entry name" value="SecA_SW"/>
    <property type="match status" value="1"/>
</dbReference>
<dbReference type="GO" id="GO:0017038">
    <property type="term" value="P:protein import"/>
    <property type="evidence" value="ECO:0007669"/>
    <property type="project" value="InterPro"/>
</dbReference>
<evidence type="ECO:0000259" key="15">
    <source>
        <dbReference type="PROSITE" id="PS51194"/>
    </source>
</evidence>
<evidence type="ECO:0000256" key="6">
    <source>
        <dbReference type="ARBA" id="ARBA00022840"/>
    </source>
</evidence>
<reference evidence="17" key="1">
    <citation type="submission" date="2021-04" db="EMBL/GenBank/DDBJ databases">
        <authorList>
            <person name="He Z."/>
            <person name="Chen Y."/>
            <person name="Chen N."/>
        </authorList>
    </citation>
    <scope>NUCLEOTIDE SEQUENCE</scope>
    <source>
        <strain evidence="17">CNS00097</strain>
    </source>
</reference>
<dbReference type="Gene3D" id="3.90.1440.10">
    <property type="entry name" value="SecA, preprotein cross-linking domain"/>
    <property type="match status" value="1"/>
</dbReference>
<evidence type="ECO:0000256" key="5">
    <source>
        <dbReference type="ARBA" id="ARBA00022741"/>
    </source>
</evidence>
<evidence type="ECO:0000256" key="7">
    <source>
        <dbReference type="ARBA" id="ARBA00022927"/>
    </source>
</evidence>
<dbReference type="PROSITE" id="PS51194">
    <property type="entry name" value="HELICASE_CTER"/>
    <property type="match status" value="1"/>
</dbReference>
<dbReference type="Pfam" id="PF21090">
    <property type="entry name" value="P-loop_SecA"/>
    <property type="match status" value="1"/>
</dbReference>
<proteinExistence type="inferred from homology"/>
<feature type="domain" description="SecA family profile" evidence="16">
    <location>
        <begin position="1"/>
        <end position="668"/>
    </location>
</feature>
<dbReference type="InterPro" id="IPR014018">
    <property type="entry name" value="SecA_motor_DEAD"/>
</dbReference>
<dbReference type="InterPro" id="IPR020937">
    <property type="entry name" value="SecA_CS"/>
</dbReference>
<dbReference type="EMBL" id="MW853966">
    <property type="protein sequence ID" value="UBA15846.1"/>
    <property type="molecule type" value="Genomic_DNA"/>
</dbReference>
<keyword evidence="4" id="KW-0963">Cytoplasm</keyword>
<dbReference type="Gene3D" id="3.40.50.300">
    <property type="entry name" value="P-loop containing nucleotide triphosphate hydrolases"/>
    <property type="match status" value="2"/>
</dbReference>
<dbReference type="HAMAP" id="MF_01382">
    <property type="entry name" value="SecA"/>
    <property type="match status" value="1"/>
</dbReference>
<keyword evidence="17" id="KW-0934">Plastid</keyword>
<dbReference type="PROSITE" id="PS51196">
    <property type="entry name" value="SECA_MOTOR_DEAD"/>
    <property type="match status" value="1"/>
</dbReference>
<dbReference type="InterPro" id="IPR011116">
    <property type="entry name" value="SecA_Wing/Scaffold"/>
</dbReference>
<dbReference type="GO" id="GO:0008564">
    <property type="term" value="F:protein-exporting ATPase activity"/>
    <property type="evidence" value="ECO:0007669"/>
    <property type="project" value="UniProtKB-EC"/>
</dbReference>
<dbReference type="InterPro" id="IPR027417">
    <property type="entry name" value="P-loop_NTPase"/>
</dbReference>
<keyword evidence="9 11" id="KW-0811">Translocation</keyword>
<comment type="function">
    <text evidence="11">Has a central role in coupling the hydrolysis of ATP to the transfer of proteins across the thylakoid membrane.</text>
</comment>
<keyword evidence="10 11" id="KW-0472">Membrane</keyword>
<evidence type="ECO:0000256" key="1">
    <source>
        <dbReference type="ARBA" id="ARBA00004170"/>
    </source>
</evidence>
<dbReference type="SUPFAM" id="SSF81886">
    <property type="entry name" value="Helical scaffold and wing domains of SecA"/>
    <property type="match status" value="1"/>
</dbReference>
<dbReference type="Gene3D" id="1.10.3060.10">
    <property type="entry name" value="Helical scaffold and wing domains of SecA"/>
    <property type="match status" value="1"/>
</dbReference>
<comment type="similarity">
    <text evidence="2 11 12">Belongs to the SecA family.</text>
</comment>
<feature type="binding site" evidence="11">
    <location>
        <begin position="94"/>
        <end position="98"/>
    </location>
    <ligand>
        <name>ATP</name>
        <dbReference type="ChEBI" id="CHEBI:30616"/>
    </ligand>
</feature>
<dbReference type="NCBIfam" id="NF009538">
    <property type="entry name" value="PRK12904.1"/>
    <property type="match status" value="1"/>
</dbReference>
<dbReference type="PROSITE" id="PS51192">
    <property type="entry name" value="HELICASE_ATP_BIND_1"/>
    <property type="match status" value="1"/>
</dbReference>
<sequence>MAKNSITKKYQNLVSQINSLEDKFQTLTDNELRAQSFKLKQQYKDSEDLNSVISESFALTREASLRTLGLRHFDVQLIGGLTLNNQKIAEMKTGEGKTLVATLAASLNALTEKGVHIVTINDYLASRDHASMSQIYSLLGLTTGLIQDDMSKPERQKNYNSDITYVTNYEVAFDYLRDNMVVSLKDVTLRPFNYCIIDEVDSVLIDEAQTPLIISDNIETPVDKYIIAAEMMQYLKRDVHYKVDEKNKNIILLDKGSQQIENILQIKDLYDPRDPWIPYINNAIKANALFTNNVQYIVQNNRIVIVDEFTGRIMPDRRWGDGLHQAIEAKEQLPIRQKSETQAEITYQNFFLLYPKLSGMTGTGKTAEIEFEKIYKLSVDQVPTARPPLRNDLSDQIYKDQFLKWNAISKTCNEVSQTGQPVLIGTTTIEKSEMLAELLNEYKLSYQLLNAKPENVRRESEIVAQAGRRGAITIATNMAGRGTDIILGGNITFNVQKELYDILTFSRNYMLSKGRNLFQSPLKTQLKSYSQNFLSVLFSILNDPLFVELSDIDMLRALRESDTNSIPTSSYQCSLKFLSDELKQHYNKNQKQENQIVKNLGGLYIVGTERNDSRRVDNQLRGRCGRQGDPGTSRFFLSLDDNLLRLFGGSKIQNFLQSQMLDDSPLESKLLSRSLDSAQQKVEERAYQQRKNLFEYDEVLNRQRSIIYLERSVILKKESLKKTMLAYGEQFITMLFVKQKIETVSAKQTLSFFEDFFGKELILNSKANPLDFQRHLFNEFWLTYQAKINQLSIYGDGMSANLERSVCLLNIDKIWREHLDEMTLLREAVSWRGYGQQNPLYEYKKDALVFFTKQGKLLRHLVIYDYLRASVL</sequence>
<dbReference type="InterPro" id="IPR001650">
    <property type="entry name" value="Helicase_C-like"/>
</dbReference>
<dbReference type="InterPro" id="IPR044722">
    <property type="entry name" value="SecA_SF2_C"/>
</dbReference>
<dbReference type="CDD" id="cd18803">
    <property type="entry name" value="SF2_C_secA"/>
    <property type="match status" value="1"/>
</dbReference>
<dbReference type="Pfam" id="PF07517">
    <property type="entry name" value="SecA_DEAD"/>
    <property type="match status" value="1"/>
</dbReference>
<dbReference type="NCBIfam" id="TIGR00963">
    <property type="entry name" value="secA"/>
    <property type="match status" value="1"/>
</dbReference>
<dbReference type="SMART" id="SM00958">
    <property type="entry name" value="SecA_PP_bind"/>
    <property type="match status" value="1"/>
</dbReference>
<dbReference type="CDD" id="cd17928">
    <property type="entry name" value="DEXDc_SecA"/>
    <property type="match status" value="1"/>
</dbReference>
<feature type="domain" description="Helicase C-terminal" evidence="15">
    <location>
        <begin position="407"/>
        <end position="579"/>
    </location>
</feature>
<dbReference type="InterPro" id="IPR011115">
    <property type="entry name" value="SecA_DEAD"/>
</dbReference>
<geneLocation type="chloroplast" evidence="17"/>
<evidence type="ECO:0000259" key="16">
    <source>
        <dbReference type="PROSITE" id="PS51196"/>
    </source>
</evidence>
<dbReference type="PANTHER" id="PTHR30612:SF0">
    <property type="entry name" value="CHLOROPLAST PROTEIN-TRANSPORTING ATPASE"/>
    <property type="match status" value="1"/>
</dbReference>
<dbReference type="InterPro" id="IPR036670">
    <property type="entry name" value="SecA_X-link_sf"/>
</dbReference>
<dbReference type="InterPro" id="IPR014001">
    <property type="entry name" value="Helicase_ATP-bd"/>
</dbReference>
<keyword evidence="13" id="KW-0175">Coiled coil</keyword>
<evidence type="ECO:0000256" key="12">
    <source>
        <dbReference type="RuleBase" id="RU003874"/>
    </source>
</evidence>
<dbReference type="SUPFAM" id="SSF81767">
    <property type="entry name" value="Pre-protein crosslinking domain of SecA"/>
    <property type="match status" value="1"/>
</dbReference>
<protein>
    <recommendedName>
        <fullName evidence="11 12">Protein translocase subunit SecA</fullName>
        <ecNumber evidence="11">7.4.2.8</ecNumber>
    </recommendedName>
</protein>
<dbReference type="GO" id="GO:0009535">
    <property type="term" value="C:chloroplast thylakoid membrane"/>
    <property type="evidence" value="ECO:0007669"/>
    <property type="project" value="UniProtKB-SubCell"/>
</dbReference>
<dbReference type="PRINTS" id="PR00906">
    <property type="entry name" value="SECA"/>
</dbReference>
<dbReference type="PROSITE" id="PS01312">
    <property type="entry name" value="SECA"/>
    <property type="match status" value="1"/>
</dbReference>
<keyword evidence="7 11" id="KW-0653">Protein transport</keyword>